<dbReference type="Gene3D" id="1.10.750.20">
    <property type="entry name" value="SOCS box"/>
    <property type="match status" value="1"/>
</dbReference>
<dbReference type="InterPro" id="IPR019775">
    <property type="entry name" value="WD40_repeat_CS"/>
</dbReference>
<dbReference type="InterPro" id="IPR036036">
    <property type="entry name" value="SOCS_box-like_dom_sf"/>
</dbReference>
<evidence type="ECO:0000256" key="2">
    <source>
        <dbReference type="ARBA" id="ARBA00022737"/>
    </source>
</evidence>
<dbReference type="OrthoDB" id="538223at2759"/>
<evidence type="ECO:0000313" key="7">
    <source>
        <dbReference type="Proteomes" id="UP000828390"/>
    </source>
</evidence>
<proteinExistence type="predicted"/>
<keyword evidence="2" id="KW-0677">Repeat</keyword>
<keyword evidence="7" id="KW-1185">Reference proteome</keyword>
<gene>
    <name evidence="6" type="ORF">DPMN_001284</name>
</gene>
<dbReference type="PANTHER" id="PTHR15622">
    <property type="entry name" value="WD40 REPEAT PROTEIN"/>
    <property type="match status" value="1"/>
</dbReference>
<name>A0A9D4MJ24_DREPO</name>
<feature type="repeat" description="WD" evidence="4">
    <location>
        <begin position="211"/>
        <end position="253"/>
    </location>
</feature>
<dbReference type="PRINTS" id="PR00320">
    <property type="entry name" value="GPROTEINBRPT"/>
</dbReference>
<dbReference type="InterPro" id="IPR015943">
    <property type="entry name" value="WD40/YVTN_repeat-like_dom_sf"/>
</dbReference>
<dbReference type="Gene3D" id="2.130.10.10">
    <property type="entry name" value="YVTN repeat-like/Quinoprotein amine dehydrogenase"/>
    <property type="match status" value="2"/>
</dbReference>
<dbReference type="PROSITE" id="PS00678">
    <property type="entry name" value="WD_REPEATS_1"/>
    <property type="match status" value="2"/>
</dbReference>
<keyword evidence="1 4" id="KW-0853">WD repeat</keyword>
<dbReference type="AlphaFoldDB" id="A0A9D4MJ24"/>
<dbReference type="PROSITE" id="PS50082">
    <property type="entry name" value="WD_REPEATS_2"/>
    <property type="match status" value="3"/>
</dbReference>
<dbReference type="SUPFAM" id="SSF50978">
    <property type="entry name" value="WD40 repeat-like"/>
    <property type="match status" value="1"/>
</dbReference>
<reference evidence="6" key="2">
    <citation type="submission" date="2020-11" db="EMBL/GenBank/DDBJ databases">
        <authorList>
            <person name="McCartney M.A."/>
            <person name="Auch B."/>
            <person name="Kono T."/>
            <person name="Mallez S."/>
            <person name="Becker A."/>
            <person name="Gohl D.M."/>
            <person name="Silverstein K.A.T."/>
            <person name="Koren S."/>
            <person name="Bechman K.B."/>
            <person name="Herman A."/>
            <person name="Abrahante J.E."/>
            <person name="Garbe J."/>
        </authorList>
    </citation>
    <scope>NUCLEOTIDE SEQUENCE</scope>
    <source>
        <strain evidence="6">Duluth1</strain>
        <tissue evidence="6">Whole animal</tissue>
    </source>
</reference>
<comment type="caution">
    <text evidence="6">The sequence shown here is derived from an EMBL/GenBank/DDBJ whole genome shotgun (WGS) entry which is preliminary data.</text>
</comment>
<dbReference type="SUPFAM" id="SSF158235">
    <property type="entry name" value="SOCS box-like"/>
    <property type="match status" value="1"/>
</dbReference>
<feature type="repeat" description="WD" evidence="4">
    <location>
        <begin position="361"/>
        <end position="388"/>
    </location>
</feature>
<dbReference type="SMART" id="SM00320">
    <property type="entry name" value="WD40"/>
    <property type="match status" value="7"/>
</dbReference>
<dbReference type="InterPro" id="IPR051983">
    <property type="entry name" value="WSB_SOCS-box_domain"/>
</dbReference>
<dbReference type="Proteomes" id="UP000828390">
    <property type="component" value="Unassembled WGS sequence"/>
</dbReference>
<feature type="repeat" description="WD" evidence="4">
    <location>
        <begin position="299"/>
        <end position="340"/>
    </location>
</feature>
<dbReference type="InterPro" id="IPR036322">
    <property type="entry name" value="WD40_repeat_dom_sf"/>
</dbReference>
<dbReference type="Pfam" id="PF07525">
    <property type="entry name" value="SOCS_box"/>
    <property type="match status" value="1"/>
</dbReference>
<feature type="domain" description="SOCS box" evidence="5">
    <location>
        <begin position="434"/>
        <end position="473"/>
    </location>
</feature>
<evidence type="ECO:0000256" key="3">
    <source>
        <dbReference type="ARBA" id="ARBA00022786"/>
    </source>
</evidence>
<reference evidence="6" key="1">
    <citation type="journal article" date="2019" name="bioRxiv">
        <title>The Genome of the Zebra Mussel, Dreissena polymorpha: A Resource for Invasive Species Research.</title>
        <authorList>
            <person name="McCartney M.A."/>
            <person name="Auch B."/>
            <person name="Kono T."/>
            <person name="Mallez S."/>
            <person name="Zhang Y."/>
            <person name="Obille A."/>
            <person name="Becker A."/>
            <person name="Abrahante J.E."/>
            <person name="Garbe J."/>
            <person name="Badalamenti J.P."/>
            <person name="Herman A."/>
            <person name="Mangelson H."/>
            <person name="Liachko I."/>
            <person name="Sullivan S."/>
            <person name="Sone E.D."/>
            <person name="Koren S."/>
            <person name="Silverstein K.A.T."/>
            <person name="Beckman K.B."/>
            <person name="Gohl D.M."/>
        </authorList>
    </citation>
    <scope>NUCLEOTIDE SEQUENCE</scope>
    <source>
        <strain evidence="6">Duluth1</strain>
        <tissue evidence="6">Whole animal</tissue>
    </source>
</reference>
<dbReference type="InterPro" id="IPR020472">
    <property type="entry name" value="WD40_PAC1"/>
</dbReference>
<protein>
    <recommendedName>
        <fullName evidence="5">SOCS box domain-containing protein</fullName>
    </recommendedName>
</protein>
<dbReference type="PANTHER" id="PTHR15622:SF2">
    <property type="entry name" value="U4_U6 SMALL NUCLEAR RIBONUCLEOPROTEIN PRP4"/>
    <property type="match status" value="1"/>
</dbReference>
<accession>A0A9D4MJ24</accession>
<dbReference type="GO" id="GO:0000209">
    <property type="term" value="P:protein polyubiquitination"/>
    <property type="evidence" value="ECO:0007669"/>
    <property type="project" value="TreeGrafter"/>
</dbReference>
<evidence type="ECO:0000259" key="5">
    <source>
        <dbReference type="PROSITE" id="PS50225"/>
    </source>
</evidence>
<dbReference type="EMBL" id="JAIWYP010000001">
    <property type="protein sequence ID" value="KAH3877418.1"/>
    <property type="molecule type" value="Genomic_DNA"/>
</dbReference>
<evidence type="ECO:0000256" key="4">
    <source>
        <dbReference type="PROSITE-ProRule" id="PRU00221"/>
    </source>
</evidence>
<evidence type="ECO:0000313" key="6">
    <source>
        <dbReference type="EMBL" id="KAH3877418.1"/>
    </source>
</evidence>
<dbReference type="GO" id="GO:0035556">
    <property type="term" value="P:intracellular signal transduction"/>
    <property type="evidence" value="ECO:0007669"/>
    <property type="project" value="InterPro"/>
</dbReference>
<dbReference type="InterPro" id="IPR001496">
    <property type="entry name" value="SOCS_box"/>
</dbReference>
<keyword evidence="3" id="KW-0833">Ubl conjugation pathway</keyword>
<organism evidence="6 7">
    <name type="scientific">Dreissena polymorpha</name>
    <name type="common">Zebra mussel</name>
    <name type="synonym">Mytilus polymorpha</name>
    <dbReference type="NCBI Taxonomy" id="45954"/>
    <lineage>
        <taxon>Eukaryota</taxon>
        <taxon>Metazoa</taxon>
        <taxon>Spiralia</taxon>
        <taxon>Lophotrochozoa</taxon>
        <taxon>Mollusca</taxon>
        <taxon>Bivalvia</taxon>
        <taxon>Autobranchia</taxon>
        <taxon>Heteroconchia</taxon>
        <taxon>Euheterodonta</taxon>
        <taxon>Imparidentia</taxon>
        <taxon>Neoheterodontei</taxon>
        <taxon>Myida</taxon>
        <taxon>Dreissenoidea</taxon>
        <taxon>Dreissenidae</taxon>
        <taxon>Dreissena</taxon>
    </lineage>
</organism>
<dbReference type="SMART" id="SM00253">
    <property type="entry name" value="SOCS"/>
    <property type="match status" value="1"/>
</dbReference>
<dbReference type="PROSITE" id="PS50294">
    <property type="entry name" value="WD_REPEATS_REGION"/>
    <property type="match status" value="3"/>
</dbReference>
<dbReference type="SMART" id="SM00969">
    <property type="entry name" value="SOCS_box"/>
    <property type="match status" value="1"/>
</dbReference>
<dbReference type="Pfam" id="PF00400">
    <property type="entry name" value="WD40"/>
    <property type="match status" value="4"/>
</dbReference>
<evidence type="ECO:0000256" key="1">
    <source>
        <dbReference type="ARBA" id="ARBA00022574"/>
    </source>
</evidence>
<dbReference type="PROSITE" id="PS50225">
    <property type="entry name" value="SOCS"/>
    <property type="match status" value="1"/>
</dbReference>
<dbReference type="InterPro" id="IPR001680">
    <property type="entry name" value="WD40_rpt"/>
</dbReference>
<sequence>MTQDETPRSFCKAEATDLGSGIKTEVQSAIFKSHYCENWSVAWAPDCSYVAWSQGGGIIYLLPWERQEGKLVNKPVRNRSYDNLSEVSTEQPFISDSLPRLSPRSDIVNKEDDTDADVSDTEVIDSDEIKVESSSASDSKSVIKQGEENRQCFRIDCMDVVWCMAFGSSMSEMNHIWMRFNARRDLILATGLRCGKIKLWNVHSGTMLLELSDHKSIVRDLSFTSDGSFHLVSCSNDCTVKFWDLNDDGNMYKTVRFAENTMVWSCCWSPNGEQVAAVGQQKKVYIWNTKNFQLEPKKLVGHHHHVCKCAYSPDGALLATASFDTRVFIWDPYTGDSILALGHLFPPPRPIFAGGANDHFVRDLSFSREGQFLATVADDGYLRVWDINGDCTNPKWVAETPKPLSCAYSTNGHVIAVGSGTDGIIEFFQPEQIEVSPLQHLCRAIIRKNLPSQSVDFLPMPSKLKEFLKYKHL</sequence>